<sequence>MNTKMKVVLAFVTGGVLFQAPWAISNAPSTEEVLSRAMAGAMQQVDDYRQKREAEELNKLPNIMDCQNMEWMKNCTAVNNQAKKNPNAPIRVTNPAGVEFNFVPGTPSAVIRLQLEQTPEAAMAAVRYMDSTWGEYKKSASLYQNAMWEAGPLKNIIGLDKAKAQFDSPKAINQKDIAMSVFVHSMCGACEVQLSTLAKLQERYPNLKITVFQFDDNKEGFKAKVTDKGLKGRILNPLEAHNAFAAGIDKWPTTWIDNIPLKQRQTLSGVRTIVQLEERLQANTHVLTAKK</sequence>
<comment type="caution">
    <text evidence="1">The sequence shown here is derived from an EMBL/GenBank/DDBJ whole genome shotgun (WGS) entry which is preliminary data.</text>
</comment>
<dbReference type="EMBL" id="WOWR01000025">
    <property type="protein sequence ID" value="KAF0253428.1"/>
    <property type="molecule type" value="Genomic_DNA"/>
</dbReference>
<dbReference type="AlphaFoldDB" id="A0A7V8J330"/>
<dbReference type="InterPro" id="IPR036249">
    <property type="entry name" value="Thioredoxin-like_sf"/>
</dbReference>
<gene>
    <name evidence="1" type="ORF">GN299_18080</name>
</gene>
<evidence type="ECO:0000313" key="1">
    <source>
        <dbReference type="EMBL" id="KAF0253428.1"/>
    </source>
</evidence>
<protein>
    <submittedName>
        <fullName evidence="1">Uncharacterized protein</fullName>
    </submittedName>
</protein>
<dbReference type="Proteomes" id="UP000442695">
    <property type="component" value="Unassembled WGS sequence"/>
</dbReference>
<proteinExistence type="predicted"/>
<reference evidence="1 2" key="1">
    <citation type="submission" date="2019-12" db="EMBL/GenBank/DDBJ databases">
        <authorList>
            <person name="Woiski C."/>
        </authorList>
    </citation>
    <scope>NUCLEOTIDE SEQUENCE [LARGE SCALE GENOMIC DNA]</scope>
    <source>
        <strain evidence="1 2">BOE100</strain>
    </source>
</reference>
<dbReference type="Gene3D" id="3.40.30.10">
    <property type="entry name" value="Glutaredoxin"/>
    <property type="match status" value="1"/>
</dbReference>
<dbReference type="SUPFAM" id="SSF52833">
    <property type="entry name" value="Thioredoxin-like"/>
    <property type="match status" value="1"/>
</dbReference>
<organism evidence="1 2">
    <name type="scientific">Pseudomonas putida</name>
    <name type="common">Arthrobacter siderocapsulatus</name>
    <dbReference type="NCBI Taxonomy" id="303"/>
    <lineage>
        <taxon>Bacteria</taxon>
        <taxon>Pseudomonadati</taxon>
        <taxon>Pseudomonadota</taxon>
        <taxon>Gammaproteobacteria</taxon>
        <taxon>Pseudomonadales</taxon>
        <taxon>Pseudomonadaceae</taxon>
        <taxon>Pseudomonas</taxon>
    </lineage>
</organism>
<accession>A0A7V8J330</accession>
<evidence type="ECO:0000313" key="2">
    <source>
        <dbReference type="Proteomes" id="UP000442695"/>
    </source>
</evidence>
<name>A0A7V8J330_PSEPU</name>